<feature type="region of interest" description="Disordered" evidence="5">
    <location>
        <begin position="458"/>
        <end position="478"/>
    </location>
</feature>
<dbReference type="AlphaFoldDB" id="A0A078MPV9"/>
<feature type="domain" description="Amino acid permease/ SLC12A" evidence="7">
    <location>
        <begin position="30"/>
        <end position="374"/>
    </location>
</feature>
<name>A0A078MPV9_9MICC</name>
<feature type="transmembrane region" description="Helical" evidence="6">
    <location>
        <begin position="334"/>
        <end position="353"/>
    </location>
</feature>
<dbReference type="GO" id="GO:0016020">
    <property type="term" value="C:membrane"/>
    <property type="evidence" value="ECO:0007669"/>
    <property type="project" value="UniProtKB-SubCell"/>
</dbReference>
<dbReference type="PANTHER" id="PTHR42770">
    <property type="entry name" value="AMINO ACID TRANSPORTER-RELATED"/>
    <property type="match status" value="1"/>
</dbReference>
<feature type="transmembrane region" description="Helical" evidence="6">
    <location>
        <begin position="59"/>
        <end position="79"/>
    </location>
</feature>
<evidence type="ECO:0000256" key="5">
    <source>
        <dbReference type="SAM" id="MobiDB-lite"/>
    </source>
</evidence>
<dbReference type="Gene3D" id="1.20.1740.10">
    <property type="entry name" value="Amino acid/polyamine transporter I"/>
    <property type="match status" value="1"/>
</dbReference>
<dbReference type="EMBL" id="LN483071">
    <property type="protein sequence ID" value="CEA09263.1"/>
    <property type="molecule type" value="Genomic_DNA"/>
</dbReference>
<keyword evidence="2 6" id="KW-0812">Transmembrane</keyword>
<evidence type="ECO:0000313" key="8">
    <source>
        <dbReference type="EMBL" id="CEA09263.1"/>
    </source>
</evidence>
<evidence type="ECO:0000259" key="7">
    <source>
        <dbReference type="Pfam" id="PF00324"/>
    </source>
</evidence>
<evidence type="ECO:0000256" key="3">
    <source>
        <dbReference type="ARBA" id="ARBA00022989"/>
    </source>
</evidence>
<feature type="transmembrane region" description="Helical" evidence="6">
    <location>
        <begin position="29"/>
        <end position="53"/>
    </location>
</feature>
<feature type="transmembrane region" description="Helical" evidence="6">
    <location>
        <begin position="418"/>
        <end position="436"/>
    </location>
</feature>
<dbReference type="PANTHER" id="PTHR42770:SF8">
    <property type="entry name" value="PUTRESCINE IMPORTER PUUP"/>
    <property type="match status" value="1"/>
</dbReference>
<dbReference type="InterPro" id="IPR050367">
    <property type="entry name" value="APC_superfamily"/>
</dbReference>
<feature type="transmembrane region" description="Helical" evidence="6">
    <location>
        <begin position="201"/>
        <end position="218"/>
    </location>
</feature>
<feature type="transmembrane region" description="Helical" evidence="6">
    <location>
        <begin position="281"/>
        <end position="314"/>
    </location>
</feature>
<gene>
    <name evidence="8" type="primary">puuP_2</name>
    <name evidence="8" type="ORF">BN1051_02630</name>
</gene>
<feature type="transmembrane region" description="Helical" evidence="6">
    <location>
        <begin position="134"/>
        <end position="154"/>
    </location>
</feature>
<dbReference type="InterPro" id="IPR004841">
    <property type="entry name" value="AA-permease/SLC12A_dom"/>
</dbReference>
<protein>
    <submittedName>
        <fullName evidence="8">Putrescine importer PuuP</fullName>
    </submittedName>
</protein>
<evidence type="ECO:0000256" key="1">
    <source>
        <dbReference type="ARBA" id="ARBA00004141"/>
    </source>
</evidence>
<comment type="subcellular location">
    <subcellularLocation>
        <location evidence="1">Membrane</location>
        <topology evidence="1">Multi-pass membrane protein</topology>
    </subcellularLocation>
</comment>
<dbReference type="PATRIC" id="fig|1461584.3.peg.2603"/>
<feature type="transmembrane region" description="Helical" evidence="6">
    <location>
        <begin position="393"/>
        <end position="412"/>
    </location>
</feature>
<dbReference type="Pfam" id="PF00324">
    <property type="entry name" value="AA_permease"/>
    <property type="match status" value="1"/>
</dbReference>
<sequence length="478" mass="49996">MTEPPASSAAPSAAPAPARLKRVMGTPSLVVFGLAYMVPMTIFTTYGLVTTITEGHLSAAYAVTLAAMLFTAFSYAFLVRVIPSAGSAYSFTQRIFGRHVGFLTGWTVMLDYLLLPMLNYLLIGLYLNAQFPAVPTWAFTLGAIALVTVLNVVGITVVRSANLVLVGAQAVFVVVFAALALTRVREGQSLLEPFASPDMSLPLIMSGAAILCLSFLGFDAVSTMSEEARDPRRTVPRAIILTTLIGGAAFILVSWVSHLAFPDWQSLTDPDAAAVEIMDSVGGQALVALFLAAYIAGSTASAMASQASVARILFAMGRDGVLPRRVFGRVSARFRSPVGAVLVVSAVALLALAADLETVASVVSFGALAAFSLVNLGAARHFLAGRTPSLPDLLRYGLVPGVGFLLTVWLWFSLSGPALMVGLAWLAAGAAYLLVLTRGFRRPPPAVDLDAEHEPLPAPGAPAAAADRDATAITGKVT</sequence>
<feature type="transmembrane region" description="Helical" evidence="6">
    <location>
        <begin position="100"/>
        <end position="122"/>
    </location>
</feature>
<evidence type="ECO:0000256" key="2">
    <source>
        <dbReference type="ARBA" id="ARBA00022692"/>
    </source>
</evidence>
<dbReference type="GO" id="GO:0055085">
    <property type="term" value="P:transmembrane transport"/>
    <property type="evidence" value="ECO:0007669"/>
    <property type="project" value="InterPro"/>
</dbReference>
<feature type="transmembrane region" description="Helical" evidence="6">
    <location>
        <begin position="359"/>
        <end position="381"/>
    </location>
</feature>
<feature type="transmembrane region" description="Helical" evidence="6">
    <location>
        <begin position="238"/>
        <end position="261"/>
    </location>
</feature>
<dbReference type="PIRSF" id="PIRSF006060">
    <property type="entry name" value="AA_transporter"/>
    <property type="match status" value="1"/>
</dbReference>
<keyword evidence="3 6" id="KW-1133">Transmembrane helix</keyword>
<proteinExistence type="predicted"/>
<organism evidence="8">
    <name type="scientific">Arthrobacter saudimassiliensis</name>
    <dbReference type="NCBI Taxonomy" id="1461584"/>
    <lineage>
        <taxon>Bacteria</taxon>
        <taxon>Bacillati</taxon>
        <taxon>Actinomycetota</taxon>
        <taxon>Actinomycetes</taxon>
        <taxon>Micrococcales</taxon>
        <taxon>Micrococcaceae</taxon>
        <taxon>Arthrobacter</taxon>
    </lineage>
</organism>
<evidence type="ECO:0000256" key="6">
    <source>
        <dbReference type="SAM" id="Phobius"/>
    </source>
</evidence>
<feature type="transmembrane region" description="Helical" evidence="6">
    <location>
        <begin position="161"/>
        <end position="181"/>
    </location>
</feature>
<evidence type="ECO:0000256" key="4">
    <source>
        <dbReference type="ARBA" id="ARBA00023136"/>
    </source>
</evidence>
<reference evidence="8" key="1">
    <citation type="submission" date="2014-07" db="EMBL/GenBank/DDBJ databases">
        <authorList>
            <person name="Urmite Genomes Urmite Genomes"/>
        </authorList>
    </citation>
    <scope>NUCLEOTIDE SEQUENCE</scope>
    <source>
        <strain evidence="8">11W110_air</strain>
    </source>
</reference>
<accession>A0A078MPV9</accession>
<keyword evidence="4 6" id="KW-0472">Membrane</keyword>